<comment type="caution">
    <text evidence="4">The sequence shown here is derived from an EMBL/GenBank/DDBJ whole genome shotgun (WGS) entry which is preliminary data.</text>
</comment>
<dbReference type="EMBL" id="JAPZBS010000001">
    <property type="protein sequence ID" value="KAJ5389513.1"/>
    <property type="molecule type" value="Genomic_DNA"/>
</dbReference>
<accession>A0A9W9VUH2</accession>
<reference evidence="4" key="2">
    <citation type="journal article" date="2023" name="IMA Fungus">
        <title>Comparative genomic study of the Penicillium genus elucidates a diverse pangenome and 15 lateral gene transfer events.</title>
        <authorList>
            <person name="Petersen C."/>
            <person name="Sorensen T."/>
            <person name="Nielsen M.R."/>
            <person name="Sondergaard T.E."/>
            <person name="Sorensen J.L."/>
            <person name="Fitzpatrick D.A."/>
            <person name="Frisvad J.C."/>
            <person name="Nielsen K.L."/>
        </authorList>
    </citation>
    <scope>NUCLEOTIDE SEQUENCE</scope>
    <source>
        <strain evidence="4">IBT 29864</strain>
    </source>
</reference>
<evidence type="ECO:0000256" key="1">
    <source>
        <dbReference type="ARBA" id="ARBA00006484"/>
    </source>
</evidence>
<keyword evidence="2" id="KW-0521">NADP</keyword>
<dbReference type="GO" id="GO:0016491">
    <property type="term" value="F:oxidoreductase activity"/>
    <property type="evidence" value="ECO:0007669"/>
    <property type="project" value="UniProtKB-KW"/>
</dbReference>
<dbReference type="RefSeq" id="XP_056560241.1">
    <property type="nucleotide sequence ID" value="XM_056693512.1"/>
</dbReference>
<dbReference type="Proteomes" id="UP001147782">
    <property type="component" value="Unassembled WGS sequence"/>
</dbReference>
<keyword evidence="3" id="KW-0560">Oxidoreductase</keyword>
<dbReference type="FunFam" id="3.40.50.720:FF:000084">
    <property type="entry name" value="Short-chain dehydrogenase reductase"/>
    <property type="match status" value="1"/>
</dbReference>
<dbReference type="PANTHER" id="PTHR24321">
    <property type="entry name" value="DEHYDROGENASES, SHORT CHAIN"/>
    <property type="match status" value="1"/>
</dbReference>
<evidence type="ECO:0000313" key="5">
    <source>
        <dbReference type="Proteomes" id="UP001147782"/>
    </source>
</evidence>
<organism evidence="4 5">
    <name type="scientific">Penicillium cataractarum</name>
    <dbReference type="NCBI Taxonomy" id="2100454"/>
    <lineage>
        <taxon>Eukaryota</taxon>
        <taxon>Fungi</taxon>
        <taxon>Dikarya</taxon>
        <taxon>Ascomycota</taxon>
        <taxon>Pezizomycotina</taxon>
        <taxon>Eurotiomycetes</taxon>
        <taxon>Eurotiomycetidae</taxon>
        <taxon>Eurotiales</taxon>
        <taxon>Aspergillaceae</taxon>
        <taxon>Penicillium</taxon>
    </lineage>
</organism>
<reference evidence="4" key="1">
    <citation type="submission" date="2022-11" db="EMBL/GenBank/DDBJ databases">
        <authorList>
            <person name="Petersen C."/>
        </authorList>
    </citation>
    <scope>NUCLEOTIDE SEQUENCE</scope>
    <source>
        <strain evidence="4">IBT 29864</strain>
    </source>
</reference>
<dbReference type="GeneID" id="81432689"/>
<comment type="similarity">
    <text evidence="1">Belongs to the short-chain dehydrogenases/reductases (SDR) family.</text>
</comment>
<dbReference type="Gene3D" id="3.40.50.720">
    <property type="entry name" value="NAD(P)-binding Rossmann-like Domain"/>
    <property type="match status" value="1"/>
</dbReference>
<sequence>MTSSIANMNYAIIGGASGMGLATVHTLLARGAKVAVCDISEKNLEALLARLSMKDSSKCFTKTVDVTDRSAIDCFFLEAKERFGSINGIANFAGTGGHGLGTEAVWQTSEDEYNFIMNLNVKGLFNVLSSALVPGFLAEHASVVHIGSIFSQKGFLNGAVFAASKHAALGMVRSAAKETGSRVRVNCVLPGVIDTPMHRANLERVKNFTPTPATPIPRDGNAQEVANVVAFLLSEESSFVTGDAWNVDGGANA</sequence>
<proteinExistence type="inferred from homology"/>
<protein>
    <submittedName>
        <fullName evidence="4">Uncharacterized protein</fullName>
    </submittedName>
</protein>
<dbReference type="AlphaFoldDB" id="A0A9W9VUH2"/>
<evidence type="ECO:0000256" key="2">
    <source>
        <dbReference type="ARBA" id="ARBA00022857"/>
    </source>
</evidence>
<gene>
    <name evidence="4" type="ORF">N7496_000581</name>
</gene>
<dbReference type="PANTHER" id="PTHR24321:SF8">
    <property type="entry name" value="ESTRADIOL 17-BETA-DEHYDROGENASE 8-RELATED"/>
    <property type="match status" value="1"/>
</dbReference>
<dbReference type="OrthoDB" id="1669814at2759"/>
<evidence type="ECO:0000313" key="4">
    <source>
        <dbReference type="EMBL" id="KAJ5389513.1"/>
    </source>
</evidence>
<keyword evidence="5" id="KW-1185">Reference proteome</keyword>
<dbReference type="PRINTS" id="PR00081">
    <property type="entry name" value="GDHRDH"/>
</dbReference>
<name>A0A9W9VUH2_9EURO</name>
<dbReference type="InterPro" id="IPR002347">
    <property type="entry name" value="SDR_fam"/>
</dbReference>
<evidence type="ECO:0000256" key="3">
    <source>
        <dbReference type="ARBA" id="ARBA00023002"/>
    </source>
</evidence>
<dbReference type="InterPro" id="IPR036291">
    <property type="entry name" value="NAD(P)-bd_dom_sf"/>
</dbReference>
<dbReference type="SUPFAM" id="SSF51735">
    <property type="entry name" value="NAD(P)-binding Rossmann-fold domains"/>
    <property type="match status" value="1"/>
</dbReference>
<dbReference type="Pfam" id="PF13561">
    <property type="entry name" value="adh_short_C2"/>
    <property type="match status" value="1"/>
</dbReference>
<dbReference type="CDD" id="cd05233">
    <property type="entry name" value="SDR_c"/>
    <property type="match status" value="1"/>
</dbReference>